<gene>
    <name evidence="2" type="ORF">ACFSOZ_17465</name>
</gene>
<sequence>MPGGLDSCYFPLPMIGRKNEKINQLHRLLPEGLVVDTAWLDEYGYRRQWREKYVAQGWLEGVVRGVYQRPIGNVEQTMAWQRVMISLQRLLDKAVHVGGRSALELQGLTHYHRFSGKPKIHLYAYGSLPGWVQRIQTDAQFVEHKADKLFDADAPGRTRIVWGHWGWELDVSAPERALCELLDLLPFRETFHQADVLMESVRTLSPKRVQAVLEACGSVKVKRLFLWFAERHAHPWFGRLDLKRIDLGRGKRQIVVGGRLDSKYQITVPETLDAGV</sequence>
<evidence type="ECO:0000259" key="1">
    <source>
        <dbReference type="Pfam" id="PF17194"/>
    </source>
</evidence>
<keyword evidence="3" id="KW-1185">Reference proteome</keyword>
<organism evidence="2 3">
    <name type="scientific">Mesorhizobium newzealandense</name>
    <dbReference type="NCBI Taxonomy" id="1300302"/>
    <lineage>
        <taxon>Bacteria</taxon>
        <taxon>Pseudomonadati</taxon>
        <taxon>Pseudomonadota</taxon>
        <taxon>Alphaproteobacteria</taxon>
        <taxon>Hyphomicrobiales</taxon>
        <taxon>Phyllobacteriaceae</taxon>
        <taxon>Mesorhizobium</taxon>
    </lineage>
</organism>
<dbReference type="Pfam" id="PF17194">
    <property type="entry name" value="AbiEi_3_N"/>
    <property type="match status" value="1"/>
</dbReference>
<dbReference type="RefSeq" id="WP_379018035.1">
    <property type="nucleotide sequence ID" value="NZ_JBHUGZ010000012.1"/>
</dbReference>
<protein>
    <submittedName>
        <fullName evidence="2">Type IV toxin-antitoxin system AbiEi family antitoxin domain-containing protein</fullName>
    </submittedName>
</protein>
<name>A0ABW4UA81_9HYPH</name>
<comment type="caution">
    <text evidence="2">The sequence shown here is derived from an EMBL/GenBank/DDBJ whole genome shotgun (WGS) entry which is preliminary data.</text>
</comment>
<accession>A0ABW4UA81</accession>
<reference evidence="3" key="1">
    <citation type="journal article" date="2019" name="Int. J. Syst. Evol. Microbiol.">
        <title>The Global Catalogue of Microorganisms (GCM) 10K type strain sequencing project: providing services to taxonomists for standard genome sequencing and annotation.</title>
        <authorList>
            <consortium name="The Broad Institute Genomics Platform"/>
            <consortium name="The Broad Institute Genome Sequencing Center for Infectious Disease"/>
            <person name="Wu L."/>
            <person name="Ma J."/>
        </authorList>
    </citation>
    <scope>NUCLEOTIDE SEQUENCE [LARGE SCALE GENOMIC DNA]</scope>
    <source>
        <strain evidence="3">CGMCC 1.16225</strain>
    </source>
</reference>
<dbReference type="Pfam" id="PF11459">
    <property type="entry name" value="AbiEi_3"/>
    <property type="match status" value="1"/>
</dbReference>
<feature type="domain" description="Transcriptional regulator AbiEi antitoxin N-terminal" evidence="1">
    <location>
        <begin position="19"/>
        <end position="112"/>
    </location>
</feature>
<evidence type="ECO:0000313" key="3">
    <source>
        <dbReference type="Proteomes" id="UP001597405"/>
    </source>
</evidence>
<dbReference type="InterPro" id="IPR021561">
    <property type="entry name" value="AbiEi_3"/>
</dbReference>
<evidence type="ECO:0000313" key="2">
    <source>
        <dbReference type="EMBL" id="MFD1984408.1"/>
    </source>
</evidence>
<dbReference type="InterPro" id="IPR033455">
    <property type="entry name" value="AbiEi_3_N"/>
</dbReference>
<dbReference type="EMBL" id="JBHUGZ010000012">
    <property type="protein sequence ID" value="MFD1984408.1"/>
    <property type="molecule type" value="Genomic_DNA"/>
</dbReference>
<dbReference type="Proteomes" id="UP001597405">
    <property type="component" value="Unassembled WGS sequence"/>
</dbReference>
<proteinExistence type="predicted"/>